<evidence type="ECO:0000256" key="8">
    <source>
        <dbReference type="PROSITE-ProRule" id="PRU00460"/>
    </source>
</evidence>
<dbReference type="SMART" id="SM00180">
    <property type="entry name" value="EGF_Lam"/>
    <property type="match status" value="6"/>
</dbReference>
<reference evidence="10 11" key="1">
    <citation type="journal article" date="2021" name="Elife">
        <title>Chloroplast acquisition without the gene transfer in kleptoplastic sea slugs, Plakobranchus ocellatus.</title>
        <authorList>
            <person name="Maeda T."/>
            <person name="Takahashi S."/>
            <person name="Yoshida T."/>
            <person name="Shimamura S."/>
            <person name="Takaki Y."/>
            <person name="Nagai Y."/>
            <person name="Toyoda A."/>
            <person name="Suzuki Y."/>
            <person name="Arimoto A."/>
            <person name="Ishii H."/>
            <person name="Satoh N."/>
            <person name="Nishiyama T."/>
            <person name="Hasebe M."/>
            <person name="Maruyama T."/>
            <person name="Minagawa J."/>
            <person name="Obokata J."/>
            <person name="Shigenobu S."/>
        </authorList>
    </citation>
    <scope>NUCLEOTIDE SEQUENCE [LARGE SCALE GENOMIC DNA]</scope>
</reference>
<dbReference type="CDD" id="cd00055">
    <property type="entry name" value="EGF_Lam"/>
    <property type="match status" value="5"/>
</dbReference>
<evidence type="ECO:0000256" key="2">
    <source>
        <dbReference type="ARBA" id="ARBA00022525"/>
    </source>
</evidence>
<feature type="disulfide bond" evidence="8">
    <location>
        <begin position="131"/>
        <end position="148"/>
    </location>
</feature>
<feature type="domain" description="Laminin EGF-like" evidence="9">
    <location>
        <begin position="385"/>
        <end position="446"/>
    </location>
</feature>
<dbReference type="AlphaFoldDB" id="A0AAV3ZE54"/>
<dbReference type="Pfam" id="PF00052">
    <property type="entry name" value="Laminin_B"/>
    <property type="match status" value="1"/>
</dbReference>
<keyword evidence="5 8" id="KW-1015">Disulfide bond</keyword>
<evidence type="ECO:0000256" key="5">
    <source>
        <dbReference type="ARBA" id="ARBA00023157"/>
    </source>
</evidence>
<keyword evidence="11" id="KW-1185">Reference proteome</keyword>
<dbReference type="PRINTS" id="PR00011">
    <property type="entry name" value="EGFLAMININ"/>
</dbReference>
<feature type="domain" description="Laminin EGF-like" evidence="9">
    <location>
        <begin position="129"/>
        <end position="179"/>
    </location>
</feature>
<proteinExistence type="predicted"/>
<dbReference type="SUPFAM" id="SSF57196">
    <property type="entry name" value="EGF/Laminin"/>
    <property type="match status" value="3"/>
</dbReference>
<evidence type="ECO:0000256" key="6">
    <source>
        <dbReference type="ARBA" id="ARBA00023180"/>
    </source>
</evidence>
<dbReference type="PANTHER" id="PTHR10574:SF444">
    <property type="entry name" value="BASEMENT MEMBRANE-SPECIFIC HEPARAN SULFATE PROTEOGLYCAN CORE PROTEIN"/>
    <property type="match status" value="1"/>
</dbReference>
<evidence type="ECO:0000313" key="11">
    <source>
        <dbReference type="Proteomes" id="UP000735302"/>
    </source>
</evidence>
<keyword evidence="7 8" id="KW-0424">Laminin EGF-like domain</keyword>
<organism evidence="10 11">
    <name type="scientific">Plakobranchus ocellatus</name>
    <dbReference type="NCBI Taxonomy" id="259542"/>
    <lineage>
        <taxon>Eukaryota</taxon>
        <taxon>Metazoa</taxon>
        <taxon>Spiralia</taxon>
        <taxon>Lophotrochozoa</taxon>
        <taxon>Mollusca</taxon>
        <taxon>Gastropoda</taxon>
        <taxon>Heterobranchia</taxon>
        <taxon>Euthyneura</taxon>
        <taxon>Panpulmonata</taxon>
        <taxon>Sacoglossa</taxon>
        <taxon>Placobranchoidea</taxon>
        <taxon>Plakobranchidae</taxon>
        <taxon>Plakobranchus</taxon>
    </lineage>
</organism>
<sequence length="1070" mass="114045">MYSPVYKACNCSPQGSTNGACDYTSGQCPCRANIVLASDANSGAVVAGSVSSAGTRIRIDGTCSFCRPNFYGISGGQGCRECGCDPQGSTSLQCNESGQCPCKDSVTGLKCDVCKDGFYGFGADGCTACNCSESGSMSLNCEQTTGTCDCKTNVEGAKCADCKSGFFNLADYNPEGCQPCFCYGHGTTCTSAEGFESVTLQAYNPRSPADYEPLLGDRHTSYSQTIMLWMTAAFTLDISGSVVLSLTGNGVTVQHRARNDTVLSSSSTAMYEVRLLWQEWEKTADAGSSASVPATPRDLLDVLAGLEEVSQLTRFNGQEITTSLISLTSAKPSENEASAMAVTFVEQCNCDPAANVAGLSCEKCATGFRRPTPIDVSSYDTCQACDCNNRGATTPPECDEISGVCLNCRNGTTGNQCELCAGNVIGDECDTCQDEFWGLDTNGCKACNCGVPGSTSTICDKEDGQCPCAANVVGRICDECQENYHDLTASGCVECDSCYGVVLSEIGPLRTQTANLAGNMTVLKANDYTLTIGPFTDRLQVATTNTDALVRFLESAQASENEILTQIASLSSTLDSIETGLQVLELNTTADIEKALTNANSLLQTARAFRTLMENSVKPAYSKVASIRTESTTLSSLVSSLQSVETRLTELAESSSDDQAILDQLSTLNETVATADYLAEIVLQNARAAADVHQTTSLGLLALESRLLSLANKATETLADAKTLQTRSEDTKATRQRLETTLAELRTFTTNYDEINARLRAVRAVASSIQTQTSGESAIFSPTNLQALATVETVEQLTNQTKEIVEQAASWLGRATAAQQKAASYQSEANRFLQSAQSTLDVITNFDEKAADVQARATTALQQVAQLTELSQQVMNESAALTESVVSLGELASQARQASQQALEIISQKRQQLSSITVSNEELSIRLGTLSDESVPRRTAVNEARDNIVRPAQEKCADFTADINSFQMTLLATETNITETLQATSNVTQRANALLVRLRNLASVDSATVVINSVQQAAAGLNLEGLRATLLDLQTKQTDQAAEIARLTEQKNGLQTRLDALKVLRDQILN</sequence>
<keyword evidence="4" id="KW-0677">Repeat</keyword>
<feature type="disulfide bond" evidence="8">
    <location>
        <begin position="420"/>
        <end position="429"/>
    </location>
</feature>
<dbReference type="FunFam" id="2.10.25.10:FF:000094">
    <property type="entry name" value="Laminin subunit alpha-2"/>
    <property type="match status" value="1"/>
</dbReference>
<comment type="subcellular location">
    <subcellularLocation>
        <location evidence="1">Secreted</location>
    </subcellularLocation>
</comment>
<feature type="domain" description="Laminin EGF-like" evidence="9">
    <location>
        <begin position="82"/>
        <end position="128"/>
    </location>
</feature>
<feature type="disulfide bond" evidence="8">
    <location>
        <begin position="150"/>
        <end position="159"/>
    </location>
</feature>
<dbReference type="SMART" id="SM00281">
    <property type="entry name" value="LamB"/>
    <property type="match status" value="1"/>
</dbReference>
<dbReference type="GO" id="GO:0009887">
    <property type="term" value="P:animal organ morphogenesis"/>
    <property type="evidence" value="ECO:0007669"/>
    <property type="project" value="TreeGrafter"/>
</dbReference>
<keyword evidence="6" id="KW-0325">Glycoprotein</keyword>
<feature type="disulfide bond" evidence="8">
    <location>
        <begin position="468"/>
        <end position="477"/>
    </location>
</feature>
<feature type="disulfide bond" evidence="8">
    <location>
        <begin position="447"/>
        <end position="459"/>
    </location>
</feature>
<keyword evidence="2" id="KW-0964">Secreted</keyword>
<evidence type="ECO:0000256" key="3">
    <source>
        <dbReference type="ARBA" id="ARBA00022729"/>
    </source>
</evidence>
<feature type="disulfide bond" evidence="8">
    <location>
        <begin position="102"/>
        <end position="111"/>
    </location>
</feature>
<dbReference type="Gene3D" id="2.10.25.10">
    <property type="entry name" value="Laminin"/>
    <property type="match status" value="4"/>
</dbReference>
<dbReference type="Gene3D" id="2.170.300.10">
    <property type="entry name" value="Tie2 ligand-binding domain superfamily"/>
    <property type="match status" value="1"/>
</dbReference>
<evidence type="ECO:0000256" key="7">
    <source>
        <dbReference type="ARBA" id="ARBA00023292"/>
    </source>
</evidence>
<dbReference type="PROSITE" id="PS50027">
    <property type="entry name" value="EGF_LAM_2"/>
    <property type="match status" value="4"/>
</dbReference>
<evidence type="ECO:0000256" key="4">
    <source>
        <dbReference type="ARBA" id="ARBA00022737"/>
    </source>
</evidence>
<evidence type="ECO:0000313" key="10">
    <source>
        <dbReference type="EMBL" id="GFN92862.1"/>
    </source>
</evidence>
<dbReference type="FunFam" id="2.10.25.10:FF:000090">
    <property type="entry name" value="laminin subunit alpha"/>
    <property type="match status" value="2"/>
</dbReference>
<dbReference type="GO" id="GO:0005604">
    <property type="term" value="C:basement membrane"/>
    <property type="evidence" value="ECO:0007669"/>
    <property type="project" value="UniProtKB-ARBA"/>
</dbReference>
<protein>
    <submittedName>
        <fullName evidence="10">Laminin subunit gamma-1</fullName>
    </submittedName>
</protein>
<comment type="caution">
    <text evidence="8">Lacks conserved residue(s) required for the propagation of feature annotation.</text>
</comment>
<dbReference type="FunFam" id="2.10.25.10:FF:000188">
    <property type="entry name" value="Laminin subunit gamma 2"/>
    <property type="match status" value="1"/>
</dbReference>
<dbReference type="Proteomes" id="UP000735302">
    <property type="component" value="Unassembled WGS sequence"/>
</dbReference>
<dbReference type="InterPro" id="IPR002049">
    <property type="entry name" value="LE_dom"/>
</dbReference>
<feature type="domain" description="Laminin EGF-like" evidence="9">
    <location>
        <begin position="447"/>
        <end position="494"/>
    </location>
</feature>
<dbReference type="Pfam" id="PF00053">
    <property type="entry name" value="EGF_laminin"/>
    <property type="match status" value="5"/>
</dbReference>
<dbReference type="InterPro" id="IPR050440">
    <property type="entry name" value="Laminin/Netrin_ECM"/>
</dbReference>
<evidence type="ECO:0000259" key="9">
    <source>
        <dbReference type="PROSITE" id="PS50027"/>
    </source>
</evidence>
<accession>A0AAV3ZE54</accession>
<dbReference type="InterPro" id="IPR000034">
    <property type="entry name" value="Laminin_IV"/>
</dbReference>
<evidence type="ECO:0000256" key="1">
    <source>
        <dbReference type="ARBA" id="ARBA00004613"/>
    </source>
</evidence>
<comment type="caution">
    <text evidence="10">The sequence shown here is derived from an EMBL/GenBank/DDBJ whole genome shotgun (WGS) entry which is preliminary data.</text>
</comment>
<feature type="disulfide bond" evidence="8">
    <location>
        <begin position="129"/>
        <end position="141"/>
    </location>
</feature>
<dbReference type="PANTHER" id="PTHR10574">
    <property type="entry name" value="NETRIN/LAMININ-RELATED"/>
    <property type="match status" value="1"/>
</dbReference>
<name>A0AAV3ZE54_9GAST</name>
<feature type="disulfide bond" evidence="8">
    <location>
        <begin position="449"/>
        <end position="466"/>
    </location>
</feature>
<feature type="disulfide bond" evidence="8">
    <location>
        <begin position="82"/>
        <end position="94"/>
    </location>
</feature>
<dbReference type="GO" id="GO:0009888">
    <property type="term" value="P:tissue development"/>
    <property type="evidence" value="ECO:0007669"/>
    <property type="project" value="TreeGrafter"/>
</dbReference>
<dbReference type="PROSITE" id="PS01248">
    <property type="entry name" value="EGF_LAM_1"/>
    <property type="match status" value="3"/>
</dbReference>
<dbReference type="GO" id="GO:0005576">
    <property type="term" value="C:extracellular region"/>
    <property type="evidence" value="ECO:0007669"/>
    <property type="project" value="UniProtKB-SubCell"/>
</dbReference>
<gene>
    <name evidence="10" type="ORF">PoB_001936800</name>
</gene>
<dbReference type="EMBL" id="BLXT01002301">
    <property type="protein sequence ID" value="GFN92862.1"/>
    <property type="molecule type" value="Genomic_DNA"/>
</dbReference>
<keyword evidence="3" id="KW-0732">Signal</keyword>